<dbReference type="InterPro" id="IPR013087">
    <property type="entry name" value="Znf_C2H2_type"/>
</dbReference>
<feature type="coiled-coil region" evidence="1">
    <location>
        <begin position="1052"/>
        <end position="1079"/>
    </location>
</feature>
<feature type="compositionally biased region" description="Polar residues" evidence="2">
    <location>
        <begin position="1308"/>
        <end position="1320"/>
    </location>
</feature>
<keyword evidence="1" id="KW-0175">Coiled coil</keyword>
<sequence>MGFTMKVKVNTKRRGNPSVKALHSTLLQNISKPSSASSIKGIAGKLRSLSVVLSDIAKDKDLLSHQGWESVGHGVWKLKYDNFQHATRHIKGRRKPTGACFQEKNVVVALGEHKLRRTSSIESVTVVTNLRSRRHVEDEKKKQSSCGSFSQAEVVEIPVKEQPVHGSKMVGGSGAGISLQESNAKHEKIEKRIKVNLSRQKIGPSGEMGWRVRRRDSFQKDSTIPGNTRVVRRLSVDLSESDSIRQKRGIKVENRRNSDENLVSVSIEHGKAKESSNKVVLRSLKRGRSSADIHSTQDISVPSYARKTRRESMENSTKEQGHGDCSNNEKISIVSNGRELLHLHTVTKGKRDNSVRECPKDSLYSDSPRASKVRAVEISCESKTLASTRIRRSIKKEDKSNDVPTMISSQHERDRLGVHELVSLMPGERKSARFSLNVENGRRSVRAQKSLKLVQSDTNALRKEEKKERCLEKTLKESNLQNHPKIDKSKSKKIENSVRQDKKIEKSDTKFLVKKANVRVKKPQKLSRIGRVDPILGKRLKSAIKEEIKGGEINKEEGLNKGADNVIKEEGRIPRKRSNKVQLEWCSYCGLQLDSVENRLEHEFTHEEPRQLQVSLHLCSLNSTSVKLPVYVDLDEVAALKSPLEDDYSPDVNDNRPLYDVTNVLNDDEYEAYEDTSDSVNEDEDYNQEGSVSNNEKNVPSVSDSNQSEVTEVKMNSPRKAKEKAHVKMRLWVKSPRITRSSRSDKQLVQKNENIEECTSLMAADFISGDVLPPEDGLHDYVEVVVDKGSPERIMADDETIKDVDVSPTDQGDSEASKTSAELSPVDKNMKESLKEDTDSRSKEFEEGPEIVTSSGMDNSGINSNEIIVGEHHFREDGGEKQGSSENFDVGFIEKTGDNLELNAVEAEDEIIGNLGPKMSQINNEIDEDDVRSSDPKLSEINNDTLEDEMEDIKSDLCKVDCGNIEDEMENLNANFREMNDGIVGEIIGLDPNENELHNGTVRSKIESLVHNSSEIDHEKIGIDYSSHELTERKGVDNQEKTFNRFSTEANENTVENELESLDRKLTEINNQQDEEERKSFYSSMAATTSKMIEGEVGNKDQLIVEVDDVTEDYMGSIVPDLSDLGNETEGEVRKLDSTLNEAKSNISSCMPDSLNIVSREENDEKVCSESESLDLTSSEICGLHNKANVDDSQSHEVSDICTDLDKVNEPNVVNEVEDFDGEPNGTDSLADGVEDDLEDNLASGLPNQTNIDDSQSPEVDDICTDLDKVNEPNVKNQVEDSDGEPIGTDSLADGVEDDLEDNLASGLPNQTNIDDSQSPEVDDICTDLDKVNEPNVENEVEDSDGEPMGTESKVDGAEDDLEDISDEEDVKQKEGNGKVDREMDGLEDISDGEFEPIDEQNLAENVEDGVTSGRGKEVGKVMESLEELLGEKKVKGNVSIAVEDRSEVVIEDDIKSLEGIVQVPPIKVEVYDEDEDDRDTIILDHGHENPLEVEEFIRLRECVKDEEVDEESRDSDLGEGEKAKNIVTGIESMDAIDEGRVSSLNNNCMDEVSNFKIESTENEENENLSNTVSSGNVEIPTTAKDDSLAIINGDTKTAVFEEENLVKSNSVVGCNTETFSECEARREPEEEKTAVCCQ</sequence>
<feature type="domain" description="C2H2-type" evidence="3">
    <location>
        <begin position="586"/>
        <end position="606"/>
    </location>
</feature>
<feature type="compositionally biased region" description="Acidic residues" evidence="2">
    <location>
        <begin position="1358"/>
        <end position="1370"/>
    </location>
</feature>
<accession>A0A8K0NRT5</accession>
<dbReference type="Proteomes" id="UP000792457">
    <property type="component" value="Unassembled WGS sequence"/>
</dbReference>
<feature type="compositionally biased region" description="Basic and acidic residues" evidence="2">
    <location>
        <begin position="828"/>
        <end position="846"/>
    </location>
</feature>
<feature type="region of interest" description="Disordered" evidence="2">
    <location>
        <begin position="1560"/>
        <end position="1582"/>
    </location>
</feature>
<feature type="compositionally biased region" description="Acidic residues" evidence="2">
    <location>
        <begin position="1386"/>
        <end position="1397"/>
    </location>
</feature>
<feature type="region of interest" description="Disordered" evidence="2">
    <location>
        <begin position="673"/>
        <end position="722"/>
    </location>
</feature>
<keyword evidence="5" id="KW-1185">Reference proteome</keyword>
<feature type="region of interest" description="Disordered" evidence="2">
    <location>
        <begin position="796"/>
        <end position="862"/>
    </location>
</feature>
<evidence type="ECO:0000259" key="3">
    <source>
        <dbReference type="PROSITE" id="PS00028"/>
    </source>
</evidence>
<evidence type="ECO:0000256" key="2">
    <source>
        <dbReference type="SAM" id="MobiDB-lite"/>
    </source>
</evidence>
<organism evidence="4 5">
    <name type="scientific">Ladona fulva</name>
    <name type="common">Scarce chaser dragonfly</name>
    <name type="synonym">Libellula fulva</name>
    <dbReference type="NCBI Taxonomy" id="123851"/>
    <lineage>
        <taxon>Eukaryota</taxon>
        <taxon>Metazoa</taxon>
        <taxon>Ecdysozoa</taxon>
        <taxon>Arthropoda</taxon>
        <taxon>Hexapoda</taxon>
        <taxon>Insecta</taxon>
        <taxon>Pterygota</taxon>
        <taxon>Palaeoptera</taxon>
        <taxon>Odonata</taxon>
        <taxon>Epiprocta</taxon>
        <taxon>Anisoptera</taxon>
        <taxon>Libelluloidea</taxon>
        <taxon>Libellulidae</taxon>
        <taxon>Ladona</taxon>
    </lineage>
</organism>
<feature type="compositionally biased region" description="Basic and acidic residues" evidence="2">
    <location>
        <begin position="310"/>
        <end position="322"/>
    </location>
</feature>
<proteinExistence type="predicted"/>
<feature type="compositionally biased region" description="Polar residues" evidence="2">
    <location>
        <begin position="1246"/>
        <end position="1258"/>
    </location>
</feature>
<gene>
    <name evidence="4" type="ORF">J437_LFUL001321</name>
</gene>
<reference evidence="4" key="2">
    <citation type="submission" date="2017-10" db="EMBL/GenBank/DDBJ databases">
        <title>Ladona fulva Genome sequencing and assembly.</title>
        <authorList>
            <person name="Murali S."/>
            <person name="Richards S."/>
            <person name="Bandaranaike D."/>
            <person name="Bellair M."/>
            <person name="Blankenburg K."/>
            <person name="Chao H."/>
            <person name="Dinh H."/>
            <person name="Doddapaneni H."/>
            <person name="Dugan-Rocha S."/>
            <person name="Elkadiri S."/>
            <person name="Gnanaolivu R."/>
            <person name="Hernandez B."/>
            <person name="Skinner E."/>
            <person name="Javaid M."/>
            <person name="Lee S."/>
            <person name="Li M."/>
            <person name="Ming W."/>
            <person name="Munidasa M."/>
            <person name="Muniz J."/>
            <person name="Nguyen L."/>
            <person name="Hughes D."/>
            <person name="Osuji N."/>
            <person name="Pu L.-L."/>
            <person name="Puazo M."/>
            <person name="Qu C."/>
            <person name="Quiroz J."/>
            <person name="Raj R."/>
            <person name="Weissenberger G."/>
            <person name="Xin Y."/>
            <person name="Zou X."/>
            <person name="Han Y."/>
            <person name="Worley K."/>
            <person name="Muzny D."/>
            <person name="Gibbs R."/>
        </authorList>
    </citation>
    <scope>NUCLEOTIDE SEQUENCE</scope>
    <source>
        <strain evidence="4">Sampled in the wild</strain>
    </source>
</reference>
<feature type="region of interest" description="Disordered" evidence="2">
    <location>
        <begin position="303"/>
        <end position="329"/>
    </location>
</feature>
<feature type="compositionally biased region" description="Acidic residues" evidence="2">
    <location>
        <begin position="1337"/>
        <end position="1346"/>
    </location>
</feature>
<feature type="compositionally biased region" description="Basic and acidic residues" evidence="2">
    <location>
        <begin position="484"/>
        <end position="501"/>
    </location>
</feature>
<feature type="region of interest" description="Disordered" evidence="2">
    <location>
        <begin position="1239"/>
        <end position="1397"/>
    </location>
</feature>
<dbReference type="OrthoDB" id="10691273at2759"/>
<feature type="compositionally biased region" description="Acidic residues" evidence="2">
    <location>
        <begin position="673"/>
        <end position="687"/>
    </location>
</feature>
<dbReference type="EMBL" id="KZ308130">
    <property type="protein sequence ID" value="KAG8222335.1"/>
    <property type="molecule type" value="Genomic_DNA"/>
</dbReference>
<feature type="compositionally biased region" description="Basic and acidic residues" evidence="2">
    <location>
        <begin position="1515"/>
        <end position="1525"/>
    </location>
</feature>
<feature type="region of interest" description="Disordered" evidence="2">
    <location>
        <begin position="1506"/>
        <end position="1526"/>
    </location>
</feature>
<feature type="compositionally biased region" description="Basic and acidic residues" evidence="2">
    <location>
        <begin position="1371"/>
        <end position="1385"/>
    </location>
</feature>
<feature type="compositionally biased region" description="Basic and acidic residues" evidence="2">
    <location>
        <begin position="796"/>
        <end position="805"/>
    </location>
</feature>
<feature type="region of interest" description="Disordered" evidence="2">
    <location>
        <begin position="477"/>
        <end position="501"/>
    </location>
</feature>
<comment type="caution">
    <text evidence="4">The sequence shown here is derived from an EMBL/GenBank/DDBJ whole genome shotgun (WGS) entry which is preliminary data.</text>
</comment>
<evidence type="ECO:0000313" key="4">
    <source>
        <dbReference type="EMBL" id="KAG8222335.1"/>
    </source>
</evidence>
<feature type="compositionally biased region" description="Polar residues" evidence="2">
    <location>
        <begin position="852"/>
        <end position="862"/>
    </location>
</feature>
<protein>
    <recommendedName>
        <fullName evidence="3">C2H2-type domain-containing protein</fullName>
    </recommendedName>
</protein>
<evidence type="ECO:0000256" key="1">
    <source>
        <dbReference type="SAM" id="Coils"/>
    </source>
</evidence>
<reference evidence="4" key="1">
    <citation type="submission" date="2013-04" db="EMBL/GenBank/DDBJ databases">
        <authorList>
            <person name="Qu J."/>
            <person name="Murali S.C."/>
            <person name="Bandaranaike D."/>
            <person name="Bellair M."/>
            <person name="Blankenburg K."/>
            <person name="Chao H."/>
            <person name="Dinh H."/>
            <person name="Doddapaneni H."/>
            <person name="Downs B."/>
            <person name="Dugan-Rocha S."/>
            <person name="Elkadiri S."/>
            <person name="Gnanaolivu R.D."/>
            <person name="Hernandez B."/>
            <person name="Javaid M."/>
            <person name="Jayaseelan J.C."/>
            <person name="Lee S."/>
            <person name="Li M."/>
            <person name="Ming W."/>
            <person name="Munidasa M."/>
            <person name="Muniz J."/>
            <person name="Nguyen L."/>
            <person name="Ongeri F."/>
            <person name="Osuji N."/>
            <person name="Pu L.-L."/>
            <person name="Puazo M."/>
            <person name="Qu C."/>
            <person name="Quiroz J."/>
            <person name="Raj R."/>
            <person name="Weissenberger G."/>
            <person name="Xin Y."/>
            <person name="Zou X."/>
            <person name="Han Y."/>
            <person name="Richards S."/>
            <person name="Worley K."/>
            <person name="Muzny D."/>
            <person name="Gibbs R."/>
        </authorList>
    </citation>
    <scope>NUCLEOTIDE SEQUENCE</scope>
    <source>
        <strain evidence="4">Sampled in the wild</strain>
    </source>
</reference>
<feature type="compositionally biased region" description="Polar residues" evidence="2">
    <location>
        <begin position="688"/>
        <end position="710"/>
    </location>
</feature>
<name>A0A8K0NRT5_LADFU</name>
<evidence type="ECO:0000313" key="5">
    <source>
        <dbReference type="Proteomes" id="UP000792457"/>
    </source>
</evidence>
<dbReference type="PROSITE" id="PS00028">
    <property type="entry name" value="ZINC_FINGER_C2H2_1"/>
    <property type="match status" value="1"/>
</dbReference>